<dbReference type="AlphaFoldDB" id="A0A212L034"/>
<proteinExistence type="predicted"/>
<dbReference type="Gene3D" id="3.90.1070.10">
    <property type="match status" value="1"/>
</dbReference>
<dbReference type="SUPFAM" id="SSF56784">
    <property type="entry name" value="HAD-like"/>
    <property type="match status" value="1"/>
</dbReference>
<name>A0A212L034_9HYPH</name>
<reference evidence="1" key="1">
    <citation type="submission" date="2016-08" db="EMBL/GenBank/DDBJ databases">
        <authorList>
            <person name="Seilhamer J.J."/>
        </authorList>
    </citation>
    <scope>NUCLEOTIDE SEQUENCE</scope>
    <source>
        <strain evidence="1">86</strain>
    </source>
</reference>
<gene>
    <name evidence="1" type="ORF">KL86PLE_10330</name>
</gene>
<dbReference type="GO" id="GO:0005829">
    <property type="term" value="C:cytosol"/>
    <property type="evidence" value="ECO:0007669"/>
    <property type="project" value="TreeGrafter"/>
</dbReference>
<evidence type="ECO:0000313" key="1">
    <source>
        <dbReference type="EMBL" id="SCM70934.1"/>
    </source>
</evidence>
<dbReference type="PANTHER" id="PTHR10000">
    <property type="entry name" value="PHOSPHOSERINE PHOSPHATASE"/>
    <property type="match status" value="1"/>
</dbReference>
<dbReference type="GO" id="GO:0016791">
    <property type="term" value="F:phosphatase activity"/>
    <property type="evidence" value="ECO:0007669"/>
    <property type="project" value="TreeGrafter"/>
</dbReference>
<dbReference type="Gene3D" id="3.40.50.1000">
    <property type="entry name" value="HAD superfamily/HAD-like"/>
    <property type="match status" value="1"/>
</dbReference>
<dbReference type="InterPro" id="IPR036412">
    <property type="entry name" value="HAD-like_sf"/>
</dbReference>
<organism evidence="1">
    <name type="scientific">uncultured Pleomorphomonas sp</name>
    <dbReference type="NCBI Taxonomy" id="442121"/>
    <lineage>
        <taxon>Bacteria</taxon>
        <taxon>Pseudomonadati</taxon>
        <taxon>Pseudomonadota</taxon>
        <taxon>Alphaproteobacteria</taxon>
        <taxon>Hyphomicrobiales</taxon>
        <taxon>Pleomorphomonadaceae</taxon>
        <taxon>Pleomorphomonas</taxon>
        <taxon>environmental samples</taxon>
    </lineage>
</organism>
<dbReference type="EMBL" id="FMJD01000001">
    <property type="protein sequence ID" value="SCM70934.1"/>
    <property type="molecule type" value="Genomic_DNA"/>
</dbReference>
<dbReference type="GO" id="GO:0000287">
    <property type="term" value="F:magnesium ion binding"/>
    <property type="evidence" value="ECO:0007669"/>
    <property type="project" value="TreeGrafter"/>
</dbReference>
<accession>A0A212L034</accession>
<sequence length="244" mass="25260">MSVTSNMPSGRSPPRSGARSLAGLRALAADYDGTLAEHGRMSADTEAALRSLRGTGFRLILVSGRRLENIRKLCDALDLFDAVILENGAVSFCPATGVERLIAPPVDERFLADAAQALPGEPLFIGRSMAATGAENAARVETVIARGGYDLHVVGCGGRVLVLPAGIDKDSGLSHALAGLGLRRDQVVAIGDAENDVELFRGCGLTAAVGNAAPKLKAAADLVLPGECGQSVRHLVDMLLARVA</sequence>
<keyword evidence="1" id="KW-0378">Hydrolase</keyword>
<protein>
    <submittedName>
        <fullName evidence="1">HAD-superfamily hydrolase, subfamily IIB</fullName>
    </submittedName>
</protein>
<dbReference type="InterPro" id="IPR023214">
    <property type="entry name" value="HAD_sf"/>
</dbReference>
<dbReference type="Pfam" id="PF08282">
    <property type="entry name" value="Hydrolase_3"/>
    <property type="match status" value="2"/>
</dbReference>
<dbReference type="PANTHER" id="PTHR10000:SF8">
    <property type="entry name" value="HAD SUPERFAMILY HYDROLASE-LIKE, TYPE 3"/>
    <property type="match status" value="1"/>
</dbReference>